<evidence type="ECO:0000256" key="1">
    <source>
        <dbReference type="ARBA" id="ARBA00022723"/>
    </source>
</evidence>
<dbReference type="GO" id="GO:0008270">
    <property type="term" value="F:zinc ion binding"/>
    <property type="evidence" value="ECO:0007669"/>
    <property type="project" value="UniProtKB-KW"/>
</dbReference>
<dbReference type="Proteomes" id="UP000472263">
    <property type="component" value="Chromosome 2"/>
</dbReference>
<dbReference type="Ensembl" id="ENSMMDT00005001740.1">
    <property type="protein sequence ID" value="ENSMMDP00005001706.1"/>
    <property type="gene ID" value="ENSMMDG00005000937.1"/>
</dbReference>
<dbReference type="InterPro" id="IPR038441">
    <property type="entry name" value="THAP_Znf_sf"/>
</dbReference>
<evidence type="ECO:0000256" key="3">
    <source>
        <dbReference type="ARBA" id="ARBA00022833"/>
    </source>
</evidence>
<dbReference type="Pfam" id="PF05485">
    <property type="entry name" value="THAP"/>
    <property type="match status" value="1"/>
</dbReference>
<dbReference type="PANTHER" id="PTHR46600:SF11">
    <property type="entry name" value="THAP DOMAIN-CONTAINING PROTEIN 10"/>
    <property type="match status" value="1"/>
</dbReference>
<dbReference type="GO" id="GO:0005654">
    <property type="term" value="C:nucleoplasm"/>
    <property type="evidence" value="ECO:0007669"/>
    <property type="project" value="UniProtKB-SubCell"/>
</dbReference>
<dbReference type="AlphaFoldDB" id="A0A667WXU8"/>
<keyword evidence="6" id="KW-0175">Coiled coil</keyword>
<dbReference type="Gene3D" id="6.20.210.20">
    <property type="entry name" value="THAP domain"/>
    <property type="match status" value="1"/>
</dbReference>
<keyword evidence="2 5" id="KW-0863">Zinc-finger</keyword>
<reference evidence="8" key="2">
    <citation type="submission" date="2025-08" db="UniProtKB">
        <authorList>
            <consortium name="Ensembl"/>
        </authorList>
    </citation>
    <scope>IDENTIFICATION</scope>
</reference>
<evidence type="ECO:0000256" key="4">
    <source>
        <dbReference type="ARBA" id="ARBA00023125"/>
    </source>
</evidence>
<keyword evidence="1" id="KW-0479">Metal-binding</keyword>
<dbReference type="GeneTree" id="ENSGT01060000248802"/>
<keyword evidence="6" id="KW-0131">Cell cycle</keyword>
<dbReference type="PROSITE" id="PS50950">
    <property type="entry name" value="ZF_THAP"/>
    <property type="match status" value="1"/>
</dbReference>
<evidence type="ECO:0000313" key="8">
    <source>
        <dbReference type="Ensembl" id="ENSMMDP00005001706.1"/>
    </source>
</evidence>
<evidence type="ECO:0000313" key="9">
    <source>
        <dbReference type="Proteomes" id="UP000472263"/>
    </source>
</evidence>
<comment type="subcellular location">
    <subcellularLocation>
        <location evidence="6">Nucleus</location>
        <location evidence="6">Nucleoplasm</location>
    </subcellularLocation>
</comment>
<proteinExistence type="inferred from homology"/>
<dbReference type="InterPro" id="IPR006612">
    <property type="entry name" value="THAP_Znf"/>
</dbReference>
<keyword evidence="9" id="KW-1185">Reference proteome</keyword>
<evidence type="ECO:0000256" key="6">
    <source>
        <dbReference type="RuleBase" id="RU369073"/>
    </source>
</evidence>
<keyword evidence="6" id="KW-0539">Nucleus</keyword>
<reference evidence="8" key="3">
    <citation type="submission" date="2025-09" db="UniProtKB">
        <authorList>
            <consortium name="Ensembl"/>
        </authorList>
    </citation>
    <scope>IDENTIFICATION</scope>
</reference>
<dbReference type="PANTHER" id="PTHR46600">
    <property type="entry name" value="THAP DOMAIN-CONTAINING"/>
    <property type="match status" value="1"/>
</dbReference>
<evidence type="ECO:0000256" key="5">
    <source>
        <dbReference type="PROSITE-ProRule" id="PRU00309"/>
    </source>
</evidence>
<dbReference type="GO" id="GO:0001935">
    <property type="term" value="P:endothelial cell proliferation"/>
    <property type="evidence" value="ECO:0007669"/>
    <property type="project" value="UniProtKB-UniRule"/>
</dbReference>
<dbReference type="GO" id="GO:0043565">
    <property type="term" value="F:sequence-specific DNA binding"/>
    <property type="evidence" value="ECO:0007669"/>
    <property type="project" value="UniProtKB-UniRule"/>
</dbReference>
<evidence type="ECO:0000256" key="2">
    <source>
        <dbReference type="ARBA" id="ARBA00022771"/>
    </source>
</evidence>
<comment type="similarity">
    <text evidence="6">Belongs to the THAP1 family.</text>
</comment>
<dbReference type="GO" id="GO:0003700">
    <property type="term" value="F:DNA-binding transcription factor activity"/>
    <property type="evidence" value="ECO:0007669"/>
    <property type="project" value="UniProtKB-UniRule"/>
</dbReference>
<dbReference type="InParanoid" id="A0A667WXU8"/>
<keyword evidence="3" id="KW-0862">Zinc</keyword>
<name>A0A667WXU8_9TELE</name>
<accession>A0A667WXU8</accession>
<feature type="domain" description="THAP-type" evidence="7">
    <location>
        <begin position="1"/>
        <end position="77"/>
    </location>
</feature>
<organism evidence="8 9">
    <name type="scientific">Myripristis murdjan</name>
    <name type="common">pinecone soldierfish</name>
    <dbReference type="NCBI Taxonomy" id="586833"/>
    <lineage>
        <taxon>Eukaryota</taxon>
        <taxon>Metazoa</taxon>
        <taxon>Chordata</taxon>
        <taxon>Craniata</taxon>
        <taxon>Vertebrata</taxon>
        <taxon>Euteleostomi</taxon>
        <taxon>Actinopterygii</taxon>
        <taxon>Neopterygii</taxon>
        <taxon>Teleostei</taxon>
        <taxon>Neoteleostei</taxon>
        <taxon>Acanthomorphata</taxon>
        <taxon>Holocentriformes</taxon>
        <taxon>Holocentridae</taxon>
        <taxon>Myripristis</taxon>
    </lineage>
</organism>
<keyword evidence="6" id="KW-0804">Transcription</keyword>
<keyword evidence="6" id="KW-0805">Transcription regulation</keyword>
<comment type="function">
    <text evidence="6">DNA-binding transcription regulator that regulates endothelial cell proliferation and G1/S cell-cycle progression. Specifically binds the 5'-[AT]NTNN[GT]GGCA[AGT]-3' core DNA sequence and acts by modulating expression of pRB-E2F cell-cycle target genes.</text>
</comment>
<protein>
    <recommendedName>
        <fullName evidence="6">THAP domain-containing protein 1</fullName>
    </recommendedName>
</protein>
<sequence>MVIFCCAVQCANRQGCKPNLAFYRIPFDADRRRRWVAAINRKDWQPSKYSRICSEHFFTRLGLQPCLLVHCTEISVLPPWK</sequence>
<keyword evidence="4 5" id="KW-0238">DNA-binding</keyword>
<evidence type="ECO:0000259" key="7">
    <source>
        <dbReference type="PROSITE" id="PS50950"/>
    </source>
</evidence>
<dbReference type="SUPFAM" id="SSF57716">
    <property type="entry name" value="Glucocorticoid receptor-like (DNA-binding domain)"/>
    <property type="match status" value="1"/>
</dbReference>
<reference evidence="8" key="1">
    <citation type="submission" date="2019-06" db="EMBL/GenBank/DDBJ databases">
        <authorList>
            <consortium name="Wellcome Sanger Institute Data Sharing"/>
        </authorList>
    </citation>
    <scope>NUCLEOTIDE SEQUENCE [LARGE SCALE GENOMIC DNA]</scope>
</reference>
<dbReference type="InterPro" id="IPR026516">
    <property type="entry name" value="THAP1/10"/>
</dbReference>